<name>A0A3P7DAG4_WUCBA</name>
<organism evidence="2 3">
    <name type="scientific">Wuchereria bancrofti</name>
    <dbReference type="NCBI Taxonomy" id="6293"/>
    <lineage>
        <taxon>Eukaryota</taxon>
        <taxon>Metazoa</taxon>
        <taxon>Ecdysozoa</taxon>
        <taxon>Nematoda</taxon>
        <taxon>Chromadorea</taxon>
        <taxon>Rhabditida</taxon>
        <taxon>Spirurina</taxon>
        <taxon>Spiruromorpha</taxon>
        <taxon>Filarioidea</taxon>
        <taxon>Onchocercidae</taxon>
        <taxon>Wuchereria</taxon>
    </lineage>
</organism>
<evidence type="ECO:0000313" key="3">
    <source>
        <dbReference type="Proteomes" id="UP000270924"/>
    </source>
</evidence>
<proteinExistence type="predicted"/>
<dbReference type="InParanoid" id="A0A3P7DAG4"/>
<evidence type="ECO:0000313" key="2">
    <source>
        <dbReference type="EMBL" id="VDM06890.1"/>
    </source>
</evidence>
<dbReference type="AlphaFoldDB" id="A0A3P7DAG4"/>
<dbReference type="OMA" id="EFTSTHR"/>
<protein>
    <submittedName>
        <fullName evidence="2">Uncharacterized protein</fullName>
    </submittedName>
</protein>
<dbReference type="EMBL" id="UYWW01000032">
    <property type="protein sequence ID" value="VDM06890.1"/>
    <property type="molecule type" value="Genomic_DNA"/>
</dbReference>
<feature type="compositionally biased region" description="Basic and acidic residues" evidence="1">
    <location>
        <begin position="234"/>
        <end position="243"/>
    </location>
</feature>
<accession>A0A3P7DAG4</accession>
<reference evidence="2 3" key="1">
    <citation type="submission" date="2018-11" db="EMBL/GenBank/DDBJ databases">
        <authorList>
            <consortium name="Pathogen Informatics"/>
        </authorList>
    </citation>
    <scope>NUCLEOTIDE SEQUENCE [LARGE SCALE GENOMIC DNA]</scope>
</reference>
<dbReference type="Proteomes" id="UP000270924">
    <property type="component" value="Unassembled WGS sequence"/>
</dbReference>
<keyword evidence="3" id="KW-1185">Reference proteome</keyword>
<feature type="compositionally biased region" description="Polar residues" evidence="1">
    <location>
        <begin position="244"/>
        <end position="256"/>
    </location>
</feature>
<dbReference type="OrthoDB" id="5849237at2759"/>
<gene>
    <name evidence="2" type="ORF">WBA_LOCUS276</name>
</gene>
<evidence type="ECO:0000256" key="1">
    <source>
        <dbReference type="SAM" id="MobiDB-lite"/>
    </source>
</evidence>
<sequence>MAEKKFDDNMSEMMVDLDASGAFCRQEEQQQQQEEQLENLMNVGEISTIQLSTLEPLFREEYVVPNVMDYGEQDDSIVNVLQNAFRGEQRGMLQIRRNPEDSGIFTITSMHPEEINIDGVIAGTNGNDNTEITEVSMEQENELEPVPTEINTPPVVSHQTEVMNSGRPELIEVIIGDDHAVLTNHSDSLPSPDTGKFTENFVVASEEFTSTHRMLTRSAAKAAKLASSSSNVDKTLEKRKRSEASPTSSCDATSARTLLAKSKSKKLKLEVAKKPRRSSTEQK</sequence>
<feature type="region of interest" description="Disordered" evidence="1">
    <location>
        <begin position="222"/>
        <end position="257"/>
    </location>
</feature>